<dbReference type="PANTHER" id="PTHR42976">
    <property type="entry name" value="BIFUNCTIONAL CHITINASE/LYSOZYME-RELATED"/>
    <property type="match status" value="1"/>
</dbReference>
<evidence type="ECO:0000313" key="1">
    <source>
        <dbReference type="EMBL" id="MCP2258207.1"/>
    </source>
</evidence>
<keyword evidence="2" id="KW-1185">Reference proteome</keyword>
<dbReference type="Gene3D" id="3.20.20.80">
    <property type="entry name" value="Glycosidases"/>
    <property type="match status" value="1"/>
</dbReference>
<dbReference type="CDD" id="cd06543">
    <property type="entry name" value="GH18_PF-ChiA-like"/>
    <property type="match status" value="1"/>
</dbReference>
<dbReference type="PANTHER" id="PTHR42976:SF1">
    <property type="entry name" value="GH18 DOMAIN-CONTAINING PROTEIN-RELATED"/>
    <property type="match status" value="1"/>
</dbReference>
<accession>A0ABT1HRR4</accession>
<protein>
    <submittedName>
        <fullName evidence="1">Chitinase</fullName>
    </submittedName>
</protein>
<dbReference type="SUPFAM" id="SSF51445">
    <property type="entry name" value="(Trans)glycosidases"/>
    <property type="match status" value="1"/>
</dbReference>
<dbReference type="EMBL" id="JAMTCP010000007">
    <property type="protein sequence ID" value="MCP2258207.1"/>
    <property type="molecule type" value="Genomic_DNA"/>
</dbReference>
<dbReference type="RefSeq" id="WP_253669144.1">
    <property type="nucleotide sequence ID" value="NZ_JAMTCP010000007.1"/>
</dbReference>
<name>A0ABT1HRR4_STRSD</name>
<comment type="caution">
    <text evidence="1">The sequence shown here is derived from an EMBL/GenBank/DDBJ whole genome shotgun (WGS) entry which is preliminary data.</text>
</comment>
<dbReference type="Proteomes" id="UP001205311">
    <property type="component" value="Unassembled WGS sequence"/>
</dbReference>
<evidence type="ECO:0000313" key="2">
    <source>
        <dbReference type="Proteomes" id="UP001205311"/>
    </source>
</evidence>
<dbReference type="InterPro" id="IPR017853">
    <property type="entry name" value="GH"/>
</dbReference>
<dbReference type="InterPro" id="IPR052750">
    <property type="entry name" value="GH18_Chitinase"/>
</dbReference>
<proteinExistence type="predicted"/>
<organism evidence="1 2">
    <name type="scientific">Streptoalloteichus tenebrarius (strain ATCC 17920 / DSM 40477 / JCM 4838 / CBS 697.72 / NBRC 16177 / NCIMB 11028 / NRRL B-12390 / A12253. 1 / ISP 5477)</name>
    <name type="common">Streptomyces tenebrarius</name>
    <dbReference type="NCBI Taxonomy" id="1933"/>
    <lineage>
        <taxon>Bacteria</taxon>
        <taxon>Bacillati</taxon>
        <taxon>Actinomycetota</taxon>
        <taxon>Actinomycetes</taxon>
        <taxon>Pseudonocardiales</taxon>
        <taxon>Pseudonocardiaceae</taxon>
        <taxon>Streptoalloteichus</taxon>
    </lineage>
</organism>
<sequence>MRQRHTRPSRERRARHVRGGLSRLAVLLLLGGVTANCERGGDPPAEQRPRARFAPYVEVTSSRPNLLEVLDATGQRDFTLAFVRADGHRCSVVWDGGLPLRDPGLLHEIDALTARGGSVTVATGGANGPYLEHHCATPEDLAATYRQALDAVGTNRLDVDIEEDVPAERVNQALGLLRRERGTTVTYTLPATRDGLEPRALSLLADAAGRGLEVSVNAMVMNFGRDAAQGDAAQGDAMLASARRVVDQLHRIWPDRAPEWVHQRLGLTPMIGRNDDGTVTTADDARRLRAFADQHGVGHLGFWSLARDNGRCPGRADAASDCSGIEQSPYEFTRILAHAQRDGGG</sequence>
<reference evidence="1 2" key="1">
    <citation type="submission" date="2022-06" db="EMBL/GenBank/DDBJ databases">
        <title>Genomic Encyclopedia of Archaeal and Bacterial Type Strains, Phase II (KMG-II): from individual species to whole genera.</title>
        <authorList>
            <person name="Goeker M."/>
        </authorList>
    </citation>
    <scope>NUCLEOTIDE SEQUENCE [LARGE SCALE GENOMIC DNA]</scope>
    <source>
        <strain evidence="1 2">DSM 40477</strain>
    </source>
</reference>
<gene>
    <name evidence="1" type="ORF">LX15_001901</name>
</gene>